<dbReference type="Proteomes" id="UP000790709">
    <property type="component" value="Unassembled WGS sequence"/>
</dbReference>
<protein>
    <submittedName>
        <fullName evidence="1">Uncharacterized protein</fullName>
    </submittedName>
</protein>
<name>A0ACB8BG43_9AGAM</name>
<organism evidence="1 2">
    <name type="scientific">Leucogyrophana mollusca</name>
    <dbReference type="NCBI Taxonomy" id="85980"/>
    <lineage>
        <taxon>Eukaryota</taxon>
        <taxon>Fungi</taxon>
        <taxon>Dikarya</taxon>
        <taxon>Basidiomycota</taxon>
        <taxon>Agaricomycotina</taxon>
        <taxon>Agaricomycetes</taxon>
        <taxon>Agaricomycetidae</taxon>
        <taxon>Boletales</taxon>
        <taxon>Boletales incertae sedis</taxon>
        <taxon>Leucogyrophana</taxon>
    </lineage>
</organism>
<keyword evidence="2" id="KW-1185">Reference proteome</keyword>
<accession>A0ACB8BG43</accession>
<evidence type="ECO:0000313" key="1">
    <source>
        <dbReference type="EMBL" id="KAH7924462.1"/>
    </source>
</evidence>
<proteinExistence type="predicted"/>
<gene>
    <name evidence="1" type="ORF">BV22DRAFT_505025</name>
</gene>
<evidence type="ECO:0000313" key="2">
    <source>
        <dbReference type="Proteomes" id="UP000790709"/>
    </source>
</evidence>
<dbReference type="EMBL" id="MU266423">
    <property type="protein sequence ID" value="KAH7924462.1"/>
    <property type="molecule type" value="Genomic_DNA"/>
</dbReference>
<sequence length="106" mass="12120">MSLVALARIVVYPCLVLSAFGTDKHAITLQFRWLHLGLFFSSYIVPRTAQGRSKHEKNHTGPVRRTDPIANVWYYSHGILIGRTVLYSYSYLSHASPLHHFVYSSE</sequence>
<comment type="caution">
    <text evidence="1">The sequence shown here is derived from an EMBL/GenBank/DDBJ whole genome shotgun (WGS) entry which is preliminary data.</text>
</comment>
<reference evidence="1" key="1">
    <citation type="journal article" date="2021" name="New Phytol.">
        <title>Evolutionary innovations through gain and loss of genes in the ectomycorrhizal Boletales.</title>
        <authorList>
            <person name="Wu G."/>
            <person name="Miyauchi S."/>
            <person name="Morin E."/>
            <person name="Kuo A."/>
            <person name="Drula E."/>
            <person name="Varga T."/>
            <person name="Kohler A."/>
            <person name="Feng B."/>
            <person name="Cao Y."/>
            <person name="Lipzen A."/>
            <person name="Daum C."/>
            <person name="Hundley H."/>
            <person name="Pangilinan J."/>
            <person name="Johnson J."/>
            <person name="Barry K."/>
            <person name="LaButti K."/>
            <person name="Ng V."/>
            <person name="Ahrendt S."/>
            <person name="Min B."/>
            <person name="Choi I.G."/>
            <person name="Park H."/>
            <person name="Plett J.M."/>
            <person name="Magnuson J."/>
            <person name="Spatafora J.W."/>
            <person name="Nagy L.G."/>
            <person name="Henrissat B."/>
            <person name="Grigoriev I.V."/>
            <person name="Yang Z.L."/>
            <person name="Xu J."/>
            <person name="Martin F.M."/>
        </authorList>
    </citation>
    <scope>NUCLEOTIDE SEQUENCE</scope>
    <source>
        <strain evidence="1">KUC20120723A-06</strain>
    </source>
</reference>